<dbReference type="PANTHER" id="PTHR43133:SF8">
    <property type="entry name" value="RNA POLYMERASE SIGMA FACTOR HI_1459-RELATED"/>
    <property type="match status" value="1"/>
</dbReference>
<feature type="domain" description="RNA polymerase sigma-70 region 2" evidence="5">
    <location>
        <begin position="27"/>
        <end position="95"/>
    </location>
</feature>
<keyword evidence="7" id="KW-1185">Reference proteome</keyword>
<dbReference type="Gene3D" id="1.10.1740.10">
    <property type="match status" value="1"/>
</dbReference>
<protein>
    <submittedName>
        <fullName evidence="6">Sigma-70 family RNA polymerase sigma factor</fullName>
    </submittedName>
</protein>
<evidence type="ECO:0000313" key="7">
    <source>
        <dbReference type="Proteomes" id="UP001239462"/>
    </source>
</evidence>
<evidence type="ECO:0000256" key="4">
    <source>
        <dbReference type="ARBA" id="ARBA00023163"/>
    </source>
</evidence>
<dbReference type="NCBIfam" id="TIGR02937">
    <property type="entry name" value="sigma70-ECF"/>
    <property type="match status" value="1"/>
</dbReference>
<evidence type="ECO:0000256" key="3">
    <source>
        <dbReference type="ARBA" id="ARBA00023125"/>
    </source>
</evidence>
<organism evidence="6 7">
    <name type="scientific">Roseiconus lacunae</name>
    <dbReference type="NCBI Taxonomy" id="2605694"/>
    <lineage>
        <taxon>Bacteria</taxon>
        <taxon>Pseudomonadati</taxon>
        <taxon>Planctomycetota</taxon>
        <taxon>Planctomycetia</taxon>
        <taxon>Pirellulales</taxon>
        <taxon>Pirellulaceae</taxon>
        <taxon>Roseiconus</taxon>
    </lineage>
</organism>
<evidence type="ECO:0000313" key="6">
    <source>
        <dbReference type="EMBL" id="MDM4017631.1"/>
    </source>
</evidence>
<proteinExistence type="predicted"/>
<evidence type="ECO:0000256" key="2">
    <source>
        <dbReference type="ARBA" id="ARBA00023082"/>
    </source>
</evidence>
<dbReference type="InterPro" id="IPR013325">
    <property type="entry name" value="RNA_pol_sigma_r2"/>
</dbReference>
<keyword evidence="1" id="KW-0805">Transcription regulation</keyword>
<dbReference type="Pfam" id="PF04542">
    <property type="entry name" value="Sigma70_r2"/>
    <property type="match status" value="1"/>
</dbReference>
<name>A0ABT7PMB4_9BACT</name>
<dbReference type="EMBL" id="JASZZN010000015">
    <property type="protein sequence ID" value="MDM4017631.1"/>
    <property type="molecule type" value="Genomic_DNA"/>
</dbReference>
<dbReference type="InterPro" id="IPR007627">
    <property type="entry name" value="RNA_pol_sigma70_r2"/>
</dbReference>
<keyword evidence="4" id="KW-0804">Transcription</keyword>
<dbReference type="InterPro" id="IPR014284">
    <property type="entry name" value="RNA_pol_sigma-70_dom"/>
</dbReference>
<gene>
    <name evidence="6" type="ORF">QTN89_19435</name>
</gene>
<sequence>MMEPETRESLIARLPDHADTTAWLEFVQLYEPLIYGIGRRHGLQPTDATDLVQEVLLAVAQSIERFKPDQQRGRFRSWLFGVARNHSLNKLRSLRGQPQPAGGSEAFKQLDQVAAPTSLEQEFTTAFRRRAFRWAARRVRQSVQPTTWEAFSRTAVDCQSAGDVAEDLGVEIGSVYLARSRVMSRLKRLVQEVSGDGFEAIEGELR</sequence>
<evidence type="ECO:0000256" key="1">
    <source>
        <dbReference type="ARBA" id="ARBA00023015"/>
    </source>
</evidence>
<dbReference type="SUPFAM" id="SSF88946">
    <property type="entry name" value="Sigma2 domain of RNA polymerase sigma factors"/>
    <property type="match status" value="1"/>
</dbReference>
<accession>A0ABT7PMB4</accession>
<keyword evidence="3" id="KW-0238">DNA-binding</keyword>
<evidence type="ECO:0000259" key="5">
    <source>
        <dbReference type="Pfam" id="PF04542"/>
    </source>
</evidence>
<comment type="caution">
    <text evidence="6">The sequence shown here is derived from an EMBL/GenBank/DDBJ whole genome shotgun (WGS) entry which is preliminary data.</text>
</comment>
<dbReference type="InterPro" id="IPR039425">
    <property type="entry name" value="RNA_pol_sigma-70-like"/>
</dbReference>
<reference evidence="6 7" key="1">
    <citation type="submission" date="2023-06" db="EMBL/GenBank/DDBJ databases">
        <title>Roseiconus lacunae JC819 isolated from Gulf of Mannar region, Tamil Nadu.</title>
        <authorList>
            <person name="Pk S."/>
            <person name="Ch S."/>
            <person name="Ch V.R."/>
        </authorList>
    </citation>
    <scope>NUCLEOTIDE SEQUENCE [LARGE SCALE GENOMIC DNA]</scope>
    <source>
        <strain evidence="6 7">JC819</strain>
    </source>
</reference>
<keyword evidence="2" id="KW-0731">Sigma factor</keyword>
<dbReference type="Proteomes" id="UP001239462">
    <property type="component" value="Unassembled WGS sequence"/>
</dbReference>
<dbReference type="PANTHER" id="PTHR43133">
    <property type="entry name" value="RNA POLYMERASE ECF-TYPE SIGMA FACTO"/>
    <property type="match status" value="1"/>
</dbReference>
<dbReference type="RefSeq" id="WP_230776704.1">
    <property type="nucleotide sequence ID" value="NZ_CP141221.1"/>
</dbReference>